<evidence type="ECO:0000256" key="5">
    <source>
        <dbReference type="SAM" id="MobiDB-lite"/>
    </source>
</evidence>
<dbReference type="SMART" id="SM00849">
    <property type="entry name" value="Lactamase_B"/>
    <property type="match status" value="1"/>
</dbReference>
<evidence type="ECO:0000313" key="7">
    <source>
        <dbReference type="EMBL" id="SEJ58538.1"/>
    </source>
</evidence>
<name>A0A1H6ZZ81_9BACT</name>
<dbReference type="InterPro" id="IPR001279">
    <property type="entry name" value="Metallo-B-lactamas"/>
</dbReference>
<reference evidence="8" key="1">
    <citation type="submission" date="2016-10" db="EMBL/GenBank/DDBJ databases">
        <authorList>
            <person name="Varghese N."/>
            <person name="Submissions S."/>
        </authorList>
    </citation>
    <scope>NUCLEOTIDE SEQUENCE [LARGE SCALE GENOMIC DNA]</scope>
    <source>
        <strain evidence="8">IBRC-M 10761</strain>
    </source>
</reference>
<dbReference type="EMBL" id="FNZH01000005">
    <property type="protein sequence ID" value="SEJ58538.1"/>
    <property type="molecule type" value="Genomic_DNA"/>
</dbReference>
<evidence type="ECO:0000256" key="4">
    <source>
        <dbReference type="ARBA" id="ARBA00022833"/>
    </source>
</evidence>
<dbReference type="SUPFAM" id="SSF56281">
    <property type="entry name" value="Metallo-hydrolase/oxidoreductase"/>
    <property type="match status" value="1"/>
</dbReference>
<dbReference type="OrthoDB" id="9802248at2"/>
<dbReference type="Proteomes" id="UP000199403">
    <property type="component" value="Unassembled WGS sequence"/>
</dbReference>
<comment type="cofactor">
    <cofactor evidence="1">
        <name>Zn(2+)</name>
        <dbReference type="ChEBI" id="CHEBI:29105"/>
    </cofactor>
</comment>
<dbReference type="PANTHER" id="PTHR46233">
    <property type="entry name" value="HYDROXYACYLGLUTATHIONE HYDROLASE GLOC"/>
    <property type="match status" value="1"/>
</dbReference>
<dbReference type="GO" id="GO:0016787">
    <property type="term" value="F:hydrolase activity"/>
    <property type="evidence" value="ECO:0007669"/>
    <property type="project" value="UniProtKB-KW"/>
</dbReference>
<keyword evidence="4" id="KW-0862">Zinc</keyword>
<dbReference type="STRING" id="1416801.SAMN05192553_105244"/>
<proteinExistence type="predicted"/>
<dbReference type="RefSeq" id="WP_092176720.1">
    <property type="nucleotide sequence ID" value="NZ_FNZH01000005.1"/>
</dbReference>
<evidence type="ECO:0000313" key="8">
    <source>
        <dbReference type="Proteomes" id="UP000199403"/>
    </source>
</evidence>
<evidence type="ECO:0000256" key="2">
    <source>
        <dbReference type="ARBA" id="ARBA00022723"/>
    </source>
</evidence>
<dbReference type="AlphaFoldDB" id="A0A1H6ZZ81"/>
<accession>A0A1H6ZZ81</accession>
<evidence type="ECO:0000256" key="1">
    <source>
        <dbReference type="ARBA" id="ARBA00001947"/>
    </source>
</evidence>
<dbReference type="Gene3D" id="3.60.15.10">
    <property type="entry name" value="Ribonuclease Z/Hydroxyacylglutathione hydrolase-like"/>
    <property type="match status" value="1"/>
</dbReference>
<dbReference type="CDD" id="cd06262">
    <property type="entry name" value="metallo-hydrolase-like_MBL-fold"/>
    <property type="match status" value="1"/>
</dbReference>
<organism evidence="7 8">
    <name type="scientific">Cyclobacterium xiamenense</name>
    <dbReference type="NCBI Taxonomy" id="1297121"/>
    <lineage>
        <taxon>Bacteria</taxon>
        <taxon>Pseudomonadati</taxon>
        <taxon>Bacteroidota</taxon>
        <taxon>Cytophagia</taxon>
        <taxon>Cytophagales</taxon>
        <taxon>Cyclobacteriaceae</taxon>
        <taxon>Cyclobacterium</taxon>
    </lineage>
</organism>
<sequence>MLTIKSFTFNPFAENTYLLYDETKEALVIDPGCYEKQEKGELLDFITKNDLHPVKLINTHCHIDHVLGNAFVKSTFDIPLWYHEEEEAVLQAVSSYSANYGFAQYQPSKADHYIREGEWIKFGNTQLLSIWVPGHSPGHLVFYHEGSASCIGGDALFRGSIGRTDLPGGHHETLIQSIREKLFALPDNVVVYPGHGPSTRIGEEKETNPFVGKSAFS</sequence>
<keyword evidence="2" id="KW-0479">Metal-binding</keyword>
<dbReference type="GO" id="GO:0046872">
    <property type="term" value="F:metal ion binding"/>
    <property type="evidence" value="ECO:0007669"/>
    <property type="project" value="UniProtKB-KW"/>
</dbReference>
<feature type="region of interest" description="Disordered" evidence="5">
    <location>
        <begin position="196"/>
        <end position="217"/>
    </location>
</feature>
<dbReference type="InterPro" id="IPR051453">
    <property type="entry name" value="MBL_Glyoxalase_II"/>
</dbReference>
<keyword evidence="8" id="KW-1185">Reference proteome</keyword>
<gene>
    <name evidence="7" type="ORF">SAMN05192553_105244</name>
</gene>
<dbReference type="PANTHER" id="PTHR46233:SF3">
    <property type="entry name" value="HYDROXYACYLGLUTATHIONE HYDROLASE GLOC"/>
    <property type="match status" value="1"/>
</dbReference>
<evidence type="ECO:0000259" key="6">
    <source>
        <dbReference type="SMART" id="SM00849"/>
    </source>
</evidence>
<protein>
    <submittedName>
        <fullName evidence="7">Glyoxylase, beta-lactamase superfamily II</fullName>
    </submittedName>
</protein>
<dbReference type="Pfam" id="PF00753">
    <property type="entry name" value="Lactamase_B"/>
    <property type="match status" value="1"/>
</dbReference>
<feature type="domain" description="Metallo-beta-lactamase" evidence="6">
    <location>
        <begin position="13"/>
        <end position="195"/>
    </location>
</feature>
<dbReference type="InterPro" id="IPR036866">
    <property type="entry name" value="RibonucZ/Hydroxyglut_hydro"/>
</dbReference>
<keyword evidence="3" id="KW-0378">Hydrolase</keyword>
<evidence type="ECO:0000256" key="3">
    <source>
        <dbReference type="ARBA" id="ARBA00022801"/>
    </source>
</evidence>